<dbReference type="AlphaFoldDB" id="A0A5A7PZT5"/>
<reference evidence="2" key="1">
    <citation type="journal article" date="2019" name="Curr. Biol.">
        <title>Genome Sequence of Striga asiatica Provides Insight into the Evolution of Plant Parasitism.</title>
        <authorList>
            <person name="Yoshida S."/>
            <person name="Kim S."/>
            <person name="Wafula E.K."/>
            <person name="Tanskanen J."/>
            <person name="Kim Y.M."/>
            <person name="Honaas L."/>
            <person name="Yang Z."/>
            <person name="Spallek T."/>
            <person name="Conn C.E."/>
            <person name="Ichihashi Y."/>
            <person name="Cheong K."/>
            <person name="Cui S."/>
            <person name="Der J.P."/>
            <person name="Gundlach H."/>
            <person name="Jiao Y."/>
            <person name="Hori C."/>
            <person name="Ishida J.K."/>
            <person name="Kasahara H."/>
            <person name="Kiba T."/>
            <person name="Kim M.S."/>
            <person name="Koo N."/>
            <person name="Laohavisit A."/>
            <person name="Lee Y.H."/>
            <person name="Lumba S."/>
            <person name="McCourt P."/>
            <person name="Mortimer J.C."/>
            <person name="Mutuku J.M."/>
            <person name="Nomura T."/>
            <person name="Sasaki-Sekimoto Y."/>
            <person name="Seto Y."/>
            <person name="Wang Y."/>
            <person name="Wakatake T."/>
            <person name="Sakakibara H."/>
            <person name="Demura T."/>
            <person name="Yamaguchi S."/>
            <person name="Yoneyama K."/>
            <person name="Manabe R.I."/>
            <person name="Nelson D.C."/>
            <person name="Schulman A.H."/>
            <person name="Timko M.P."/>
            <person name="dePamphilis C.W."/>
            <person name="Choi D."/>
            <person name="Shirasu K."/>
        </authorList>
    </citation>
    <scope>NUCLEOTIDE SEQUENCE [LARGE SCALE GENOMIC DNA]</scope>
    <source>
        <strain evidence="2">cv. UVA1</strain>
    </source>
</reference>
<organism evidence="1 2">
    <name type="scientific">Striga asiatica</name>
    <name type="common">Asiatic witchweed</name>
    <name type="synonym">Buchnera asiatica</name>
    <dbReference type="NCBI Taxonomy" id="4170"/>
    <lineage>
        <taxon>Eukaryota</taxon>
        <taxon>Viridiplantae</taxon>
        <taxon>Streptophyta</taxon>
        <taxon>Embryophyta</taxon>
        <taxon>Tracheophyta</taxon>
        <taxon>Spermatophyta</taxon>
        <taxon>Magnoliopsida</taxon>
        <taxon>eudicotyledons</taxon>
        <taxon>Gunneridae</taxon>
        <taxon>Pentapetalae</taxon>
        <taxon>asterids</taxon>
        <taxon>lamiids</taxon>
        <taxon>Lamiales</taxon>
        <taxon>Orobanchaceae</taxon>
        <taxon>Buchnereae</taxon>
        <taxon>Striga</taxon>
    </lineage>
</organism>
<sequence length="129" mass="14233">METLAILTYRVGNCRESGSRTIGTNSQRSRRPFSYDDWSVTRSPLRPLVHVYGTCIFIQSMPTDAVIHSADVSTESGVLRSCHLTIKDNNNLGLFESILKVSYASDPRVSSTTYALPKVGSSIERLSCS</sequence>
<evidence type="ECO:0000313" key="1">
    <source>
        <dbReference type="EMBL" id="GER38166.1"/>
    </source>
</evidence>
<keyword evidence="2" id="KW-1185">Reference proteome</keyword>
<evidence type="ECO:0000313" key="2">
    <source>
        <dbReference type="Proteomes" id="UP000325081"/>
    </source>
</evidence>
<dbReference type="Proteomes" id="UP000325081">
    <property type="component" value="Unassembled WGS sequence"/>
</dbReference>
<proteinExistence type="predicted"/>
<comment type="caution">
    <text evidence="1">The sequence shown here is derived from an EMBL/GenBank/DDBJ whole genome shotgun (WGS) entry which is preliminary data.</text>
</comment>
<accession>A0A5A7PZT5</accession>
<protein>
    <submittedName>
        <fullName evidence="1">Isochorismate synthase 2</fullName>
    </submittedName>
</protein>
<name>A0A5A7PZT5_STRAF</name>
<gene>
    <name evidence="1" type="ORF">STAS_14630</name>
</gene>
<dbReference type="EMBL" id="BKCP01005461">
    <property type="protein sequence ID" value="GER38166.1"/>
    <property type="molecule type" value="Genomic_DNA"/>
</dbReference>